<name>B4JZU3_DROGR</name>
<protein>
    <recommendedName>
        <fullName evidence="3">Mediator of RNA polymerase II transcription subunit 26</fullName>
    </recommendedName>
    <alternativeName>
        <fullName evidence="8">Mediator complex subunit 26</fullName>
    </alternativeName>
</protein>
<keyword evidence="5" id="KW-0010">Activator</keyword>
<evidence type="ECO:0000256" key="6">
    <source>
        <dbReference type="ARBA" id="ARBA00023163"/>
    </source>
</evidence>
<feature type="region of interest" description="Disordered" evidence="10">
    <location>
        <begin position="1052"/>
        <end position="1124"/>
    </location>
</feature>
<dbReference type="STRING" id="7222.B4JZU3"/>
<feature type="region of interest" description="Disordered" evidence="10">
    <location>
        <begin position="967"/>
        <end position="1037"/>
    </location>
</feature>
<dbReference type="OrthoDB" id="550309at2759"/>
<feature type="compositionally biased region" description="Polar residues" evidence="10">
    <location>
        <begin position="392"/>
        <end position="402"/>
    </location>
</feature>
<dbReference type="PROSITE" id="PS51319">
    <property type="entry name" value="TFIIS_N"/>
    <property type="match status" value="1"/>
</dbReference>
<feature type="compositionally biased region" description="Acidic residues" evidence="10">
    <location>
        <begin position="1380"/>
        <end position="1403"/>
    </location>
</feature>
<feature type="compositionally biased region" description="Low complexity" evidence="10">
    <location>
        <begin position="634"/>
        <end position="653"/>
    </location>
</feature>
<comment type="similarity">
    <text evidence="2">Belongs to the Mediator complex subunit 26 family.</text>
</comment>
<keyword evidence="4" id="KW-0805">Transcription regulation</keyword>
<feature type="region of interest" description="Disordered" evidence="10">
    <location>
        <begin position="477"/>
        <end position="498"/>
    </location>
</feature>
<feature type="domain" description="TFIIS N-terminal" evidence="11">
    <location>
        <begin position="8"/>
        <end position="85"/>
    </location>
</feature>
<dbReference type="Proteomes" id="UP000001070">
    <property type="component" value="Unassembled WGS sequence"/>
</dbReference>
<dbReference type="GO" id="GO:0010628">
    <property type="term" value="P:positive regulation of gene expression"/>
    <property type="evidence" value="ECO:0007669"/>
    <property type="project" value="TreeGrafter"/>
</dbReference>
<feature type="region of interest" description="Disordered" evidence="10">
    <location>
        <begin position="193"/>
        <end position="231"/>
    </location>
</feature>
<gene>
    <name evidence="12" type="primary">Dgri\GH23935</name>
    <name evidence="12" type="ORF">Dgri_GH23935</name>
</gene>
<evidence type="ECO:0000256" key="7">
    <source>
        <dbReference type="ARBA" id="ARBA00023242"/>
    </source>
</evidence>
<proteinExistence type="inferred from homology"/>
<keyword evidence="7 9" id="KW-0539">Nucleus</keyword>
<dbReference type="Pfam" id="PF08711">
    <property type="entry name" value="Med26"/>
    <property type="match status" value="1"/>
</dbReference>
<evidence type="ECO:0000256" key="9">
    <source>
        <dbReference type="PROSITE-ProRule" id="PRU00649"/>
    </source>
</evidence>
<reference evidence="12 13" key="1">
    <citation type="journal article" date="2007" name="Nature">
        <title>Evolution of genes and genomes on the Drosophila phylogeny.</title>
        <authorList>
            <consortium name="Drosophila 12 Genomes Consortium"/>
            <person name="Clark A.G."/>
            <person name="Eisen M.B."/>
            <person name="Smith D.R."/>
            <person name="Bergman C.M."/>
            <person name="Oliver B."/>
            <person name="Markow T.A."/>
            <person name="Kaufman T.C."/>
            <person name="Kellis M."/>
            <person name="Gelbart W."/>
            <person name="Iyer V.N."/>
            <person name="Pollard D.A."/>
            <person name="Sackton T.B."/>
            <person name="Larracuente A.M."/>
            <person name="Singh N.D."/>
            <person name="Abad J.P."/>
            <person name="Abt D.N."/>
            <person name="Adryan B."/>
            <person name="Aguade M."/>
            <person name="Akashi H."/>
            <person name="Anderson W.W."/>
            <person name="Aquadro C.F."/>
            <person name="Ardell D.H."/>
            <person name="Arguello R."/>
            <person name="Artieri C.G."/>
            <person name="Barbash D.A."/>
            <person name="Barker D."/>
            <person name="Barsanti P."/>
            <person name="Batterham P."/>
            <person name="Batzoglou S."/>
            <person name="Begun D."/>
            <person name="Bhutkar A."/>
            <person name="Blanco E."/>
            <person name="Bosak S.A."/>
            <person name="Bradley R.K."/>
            <person name="Brand A.D."/>
            <person name="Brent M.R."/>
            <person name="Brooks A.N."/>
            <person name="Brown R.H."/>
            <person name="Butlin R.K."/>
            <person name="Caggese C."/>
            <person name="Calvi B.R."/>
            <person name="Bernardo de Carvalho A."/>
            <person name="Caspi A."/>
            <person name="Castrezana S."/>
            <person name="Celniker S.E."/>
            <person name="Chang J.L."/>
            <person name="Chapple C."/>
            <person name="Chatterji S."/>
            <person name="Chinwalla A."/>
            <person name="Civetta A."/>
            <person name="Clifton S.W."/>
            <person name="Comeron J.M."/>
            <person name="Costello J.C."/>
            <person name="Coyne J.A."/>
            <person name="Daub J."/>
            <person name="David R.G."/>
            <person name="Delcher A.L."/>
            <person name="Delehaunty K."/>
            <person name="Do C.B."/>
            <person name="Ebling H."/>
            <person name="Edwards K."/>
            <person name="Eickbush T."/>
            <person name="Evans J.D."/>
            <person name="Filipski A."/>
            <person name="Findeiss S."/>
            <person name="Freyhult E."/>
            <person name="Fulton L."/>
            <person name="Fulton R."/>
            <person name="Garcia A.C."/>
            <person name="Gardiner A."/>
            <person name="Garfield D.A."/>
            <person name="Garvin B.E."/>
            <person name="Gibson G."/>
            <person name="Gilbert D."/>
            <person name="Gnerre S."/>
            <person name="Godfrey J."/>
            <person name="Good R."/>
            <person name="Gotea V."/>
            <person name="Gravely B."/>
            <person name="Greenberg A.J."/>
            <person name="Griffiths-Jones S."/>
            <person name="Gross S."/>
            <person name="Guigo R."/>
            <person name="Gustafson E.A."/>
            <person name="Haerty W."/>
            <person name="Hahn M.W."/>
            <person name="Halligan D.L."/>
            <person name="Halpern A.L."/>
            <person name="Halter G.M."/>
            <person name="Han M.V."/>
            <person name="Heger A."/>
            <person name="Hillier L."/>
            <person name="Hinrichs A.S."/>
            <person name="Holmes I."/>
            <person name="Hoskins R.A."/>
            <person name="Hubisz M.J."/>
            <person name="Hultmark D."/>
            <person name="Huntley M.A."/>
            <person name="Jaffe D.B."/>
            <person name="Jagadeeshan S."/>
            <person name="Jeck W.R."/>
            <person name="Johnson J."/>
            <person name="Jones C.D."/>
            <person name="Jordan W.C."/>
            <person name="Karpen G.H."/>
            <person name="Kataoka E."/>
            <person name="Keightley P.D."/>
            <person name="Kheradpour P."/>
            <person name="Kirkness E.F."/>
            <person name="Koerich L.B."/>
            <person name="Kristiansen K."/>
            <person name="Kudrna D."/>
            <person name="Kulathinal R.J."/>
            <person name="Kumar S."/>
            <person name="Kwok R."/>
            <person name="Lander E."/>
            <person name="Langley C.H."/>
            <person name="Lapoint R."/>
            <person name="Lazzaro B.P."/>
            <person name="Lee S.J."/>
            <person name="Levesque L."/>
            <person name="Li R."/>
            <person name="Lin C.F."/>
            <person name="Lin M.F."/>
            <person name="Lindblad-Toh K."/>
            <person name="Llopart A."/>
            <person name="Long M."/>
            <person name="Low L."/>
            <person name="Lozovsky E."/>
            <person name="Lu J."/>
            <person name="Luo M."/>
            <person name="Machado C.A."/>
            <person name="Makalowski W."/>
            <person name="Marzo M."/>
            <person name="Matsuda M."/>
            <person name="Matzkin L."/>
            <person name="McAllister B."/>
            <person name="McBride C.S."/>
            <person name="McKernan B."/>
            <person name="McKernan K."/>
            <person name="Mendez-Lago M."/>
            <person name="Minx P."/>
            <person name="Mollenhauer M.U."/>
            <person name="Montooth K."/>
            <person name="Mount S.M."/>
            <person name="Mu X."/>
            <person name="Myers E."/>
            <person name="Negre B."/>
            <person name="Newfeld S."/>
            <person name="Nielsen R."/>
            <person name="Noor M.A."/>
            <person name="O'Grady P."/>
            <person name="Pachter L."/>
            <person name="Papaceit M."/>
            <person name="Parisi M.J."/>
            <person name="Parisi M."/>
            <person name="Parts L."/>
            <person name="Pedersen J.S."/>
            <person name="Pesole G."/>
            <person name="Phillippy A.M."/>
            <person name="Ponting C.P."/>
            <person name="Pop M."/>
            <person name="Porcelli D."/>
            <person name="Powell J.R."/>
            <person name="Prohaska S."/>
            <person name="Pruitt K."/>
            <person name="Puig M."/>
            <person name="Quesneville H."/>
            <person name="Ram K.R."/>
            <person name="Rand D."/>
            <person name="Rasmussen M.D."/>
            <person name="Reed L.K."/>
            <person name="Reenan R."/>
            <person name="Reily A."/>
            <person name="Remington K.A."/>
            <person name="Rieger T.T."/>
            <person name="Ritchie M.G."/>
            <person name="Robin C."/>
            <person name="Rogers Y.H."/>
            <person name="Rohde C."/>
            <person name="Rozas J."/>
            <person name="Rubenfield M.J."/>
            <person name="Ruiz A."/>
            <person name="Russo S."/>
            <person name="Salzberg S.L."/>
            <person name="Sanchez-Gracia A."/>
            <person name="Saranga D.J."/>
            <person name="Sato H."/>
            <person name="Schaeffer S.W."/>
            <person name="Schatz M.C."/>
            <person name="Schlenke T."/>
            <person name="Schwartz R."/>
            <person name="Segarra C."/>
            <person name="Singh R.S."/>
            <person name="Sirot L."/>
            <person name="Sirota M."/>
            <person name="Sisneros N.B."/>
            <person name="Smith C.D."/>
            <person name="Smith T.F."/>
            <person name="Spieth J."/>
            <person name="Stage D.E."/>
            <person name="Stark A."/>
            <person name="Stephan W."/>
            <person name="Strausberg R.L."/>
            <person name="Strempel S."/>
            <person name="Sturgill D."/>
            <person name="Sutton G."/>
            <person name="Sutton G.G."/>
            <person name="Tao W."/>
            <person name="Teichmann S."/>
            <person name="Tobari Y.N."/>
            <person name="Tomimura Y."/>
            <person name="Tsolas J.M."/>
            <person name="Valente V.L."/>
            <person name="Venter E."/>
            <person name="Venter J.C."/>
            <person name="Vicario S."/>
            <person name="Vieira F.G."/>
            <person name="Vilella A.J."/>
            <person name="Villasante A."/>
            <person name="Walenz B."/>
            <person name="Wang J."/>
            <person name="Wasserman M."/>
            <person name="Watts T."/>
            <person name="Wilson D."/>
            <person name="Wilson R.K."/>
            <person name="Wing R.A."/>
            <person name="Wolfner M.F."/>
            <person name="Wong A."/>
            <person name="Wong G.K."/>
            <person name="Wu C.I."/>
            <person name="Wu G."/>
            <person name="Yamamoto D."/>
            <person name="Yang H.P."/>
            <person name="Yang S.P."/>
            <person name="Yorke J.A."/>
            <person name="Yoshida K."/>
            <person name="Zdobnov E."/>
            <person name="Zhang P."/>
            <person name="Zhang Y."/>
            <person name="Zimin A.V."/>
            <person name="Baldwin J."/>
            <person name="Abdouelleil A."/>
            <person name="Abdulkadir J."/>
            <person name="Abebe A."/>
            <person name="Abera B."/>
            <person name="Abreu J."/>
            <person name="Acer S.C."/>
            <person name="Aftuck L."/>
            <person name="Alexander A."/>
            <person name="An P."/>
            <person name="Anderson E."/>
            <person name="Anderson S."/>
            <person name="Arachi H."/>
            <person name="Azer M."/>
            <person name="Bachantsang P."/>
            <person name="Barry A."/>
            <person name="Bayul T."/>
            <person name="Berlin A."/>
            <person name="Bessette D."/>
            <person name="Bloom T."/>
            <person name="Blye J."/>
            <person name="Boguslavskiy L."/>
            <person name="Bonnet C."/>
            <person name="Boukhgalter B."/>
            <person name="Bourzgui I."/>
            <person name="Brown A."/>
            <person name="Cahill P."/>
            <person name="Channer S."/>
            <person name="Cheshatsang Y."/>
            <person name="Chuda L."/>
            <person name="Citroen M."/>
            <person name="Collymore A."/>
            <person name="Cooke P."/>
            <person name="Costello M."/>
            <person name="D'Aco K."/>
            <person name="Daza R."/>
            <person name="De Haan G."/>
            <person name="DeGray S."/>
            <person name="DeMaso C."/>
            <person name="Dhargay N."/>
            <person name="Dooley K."/>
            <person name="Dooley E."/>
            <person name="Doricent M."/>
            <person name="Dorje P."/>
            <person name="Dorjee K."/>
            <person name="Dupes A."/>
            <person name="Elong R."/>
            <person name="Falk J."/>
            <person name="Farina A."/>
            <person name="Faro S."/>
            <person name="Ferguson D."/>
            <person name="Fisher S."/>
            <person name="Foley C.D."/>
            <person name="Franke A."/>
            <person name="Friedrich D."/>
            <person name="Gadbois L."/>
            <person name="Gearin G."/>
            <person name="Gearin C.R."/>
            <person name="Giannoukos G."/>
            <person name="Goode T."/>
            <person name="Graham J."/>
            <person name="Grandbois E."/>
            <person name="Grewal S."/>
            <person name="Gyaltsen K."/>
            <person name="Hafez N."/>
            <person name="Hagos B."/>
            <person name="Hall J."/>
            <person name="Henson C."/>
            <person name="Hollinger A."/>
            <person name="Honan T."/>
            <person name="Huard M.D."/>
            <person name="Hughes L."/>
            <person name="Hurhula B."/>
            <person name="Husby M.E."/>
            <person name="Kamat A."/>
            <person name="Kanga B."/>
            <person name="Kashin S."/>
            <person name="Khazanovich D."/>
            <person name="Kisner P."/>
            <person name="Lance K."/>
            <person name="Lara M."/>
            <person name="Lee W."/>
            <person name="Lennon N."/>
            <person name="Letendre F."/>
            <person name="LeVine R."/>
            <person name="Lipovsky A."/>
            <person name="Liu X."/>
            <person name="Liu J."/>
            <person name="Liu S."/>
            <person name="Lokyitsang T."/>
            <person name="Lokyitsang Y."/>
            <person name="Lubonja R."/>
            <person name="Lui A."/>
            <person name="MacDonald P."/>
            <person name="Magnisalis V."/>
            <person name="Maru K."/>
            <person name="Matthews C."/>
            <person name="McCusker W."/>
            <person name="McDonough S."/>
            <person name="Mehta T."/>
            <person name="Meldrim J."/>
            <person name="Meneus L."/>
            <person name="Mihai O."/>
            <person name="Mihalev A."/>
            <person name="Mihova T."/>
            <person name="Mittelman R."/>
            <person name="Mlenga V."/>
            <person name="Montmayeur A."/>
            <person name="Mulrain L."/>
            <person name="Navidi A."/>
            <person name="Naylor J."/>
            <person name="Negash T."/>
            <person name="Nguyen T."/>
            <person name="Nguyen N."/>
            <person name="Nicol R."/>
            <person name="Norbu C."/>
            <person name="Norbu N."/>
            <person name="Novod N."/>
            <person name="O'Neill B."/>
            <person name="Osman S."/>
            <person name="Markiewicz E."/>
            <person name="Oyono O.L."/>
            <person name="Patti C."/>
            <person name="Phunkhang P."/>
            <person name="Pierre F."/>
            <person name="Priest M."/>
            <person name="Raghuraman S."/>
            <person name="Rege F."/>
            <person name="Reyes R."/>
            <person name="Rise C."/>
            <person name="Rogov P."/>
            <person name="Ross K."/>
            <person name="Ryan E."/>
            <person name="Settipalli S."/>
            <person name="Shea T."/>
            <person name="Sherpa N."/>
            <person name="Shi L."/>
            <person name="Shih D."/>
            <person name="Sparrow T."/>
            <person name="Spaulding J."/>
            <person name="Stalker J."/>
            <person name="Stange-Thomann N."/>
            <person name="Stavropoulos S."/>
            <person name="Stone C."/>
            <person name="Strader C."/>
            <person name="Tesfaye S."/>
            <person name="Thomson T."/>
            <person name="Thoulutsang Y."/>
            <person name="Thoulutsang D."/>
            <person name="Topham K."/>
            <person name="Topping I."/>
            <person name="Tsamla T."/>
            <person name="Vassiliev H."/>
            <person name="Vo A."/>
            <person name="Wangchuk T."/>
            <person name="Wangdi T."/>
            <person name="Weiand M."/>
            <person name="Wilkinson J."/>
            <person name="Wilson A."/>
            <person name="Yadav S."/>
            <person name="Young G."/>
            <person name="Yu Q."/>
            <person name="Zembek L."/>
            <person name="Zhong D."/>
            <person name="Zimmer A."/>
            <person name="Zwirko Z."/>
            <person name="Jaffe D.B."/>
            <person name="Alvarez P."/>
            <person name="Brockman W."/>
            <person name="Butler J."/>
            <person name="Chin C."/>
            <person name="Gnerre S."/>
            <person name="Grabherr M."/>
            <person name="Kleber M."/>
            <person name="Mauceli E."/>
            <person name="MacCallum I."/>
        </authorList>
    </citation>
    <scope>NUCLEOTIDE SEQUENCE [LARGE SCALE GENOMIC DNA]</scope>
    <source>
        <strain evidence="13">Tucson 15287-2541.00</strain>
    </source>
</reference>
<feature type="region of interest" description="Disordered" evidence="10">
    <location>
        <begin position="527"/>
        <end position="554"/>
    </location>
</feature>
<evidence type="ECO:0000256" key="5">
    <source>
        <dbReference type="ARBA" id="ARBA00023159"/>
    </source>
</evidence>
<dbReference type="InterPro" id="IPR017923">
    <property type="entry name" value="TFIIS_N"/>
</dbReference>
<dbReference type="SMART" id="SM00509">
    <property type="entry name" value="TFS2N"/>
    <property type="match status" value="1"/>
</dbReference>
<dbReference type="GO" id="GO:0016592">
    <property type="term" value="C:mediator complex"/>
    <property type="evidence" value="ECO:0007669"/>
    <property type="project" value="InterPro"/>
</dbReference>
<dbReference type="eggNOG" id="ENOG502S9CY">
    <property type="taxonomic scope" value="Eukaryota"/>
</dbReference>
<feature type="region of interest" description="Disordered" evidence="10">
    <location>
        <begin position="1380"/>
        <end position="1413"/>
    </location>
</feature>
<feature type="compositionally biased region" description="Acidic residues" evidence="10">
    <location>
        <begin position="1139"/>
        <end position="1148"/>
    </location>
</feature>
<dbReference type="FunCoup" id="B4JZU3">
    <property type="interactions" value="87"/>
</dbReference>
<feature type="compositionally biased region" description="Polar residues" evidence="10">
    <location>
        <begin position="486"/>
        <end position="498"/>
    </location>
</feature>
<feature type="region of interest" description="Disordered" evidence="10">
    <location>
        <begin position="374"/>
        <end position="418"/>
    </location>
</feature>
<feature type="compositionally biased region" description="Basic residues" evidence="10">
    <location>
        <begin position="405"/>
        <end position="414"/>
    </location>
</feature>
<dbReference type="Gene3D" id="1.20.930.10">
    <property type="entry name" value="Conserved domain common to transcription factors TFIIS, elongin A, CRSP70"/>
    <property type="match status" value="1"/>
</dbReference>
<evidence type="ECO:0000256" key="10">
    <source>
        <dbReference type="SAM" id="MobiDB-lite"/>
    </source>
</evidence>
<feature type="region of interest" description="Disordered" evidence="10">
    <location>
        <begin position="320"/>
        <end position="345"/>
    </location>
</feature>
<feature type="region of interest" description="Disordered" evidence="10">
    <location>
        <begin position="1137"/>
        <end position="1160"/>
    </location>
</feature>
<keyword evidence="13" id="KW-1185">Reference proteome</keyword>
<feature type="compositionally biased region" description="Polar residues" evidence="10">
    <location>
        <begin position="374"/>
        <end position="384"/>
    </location>
</feature>
<feature type="region of interest" description="Disordered" evidence="10">
    <location>
        <begin position="634"/>
        <end position="676"/>
    </location>
</feature>
<evidence type="ECO:0000256" key="8">
    <source>
        <dbReference type="ARBA" id="ARBA00031968"/>
    </source>
</evidence>
<dbReference type="SMR" id="B4JZU3"/>
<dbReference type="EMBL" id="CH916380">
    <property type="protein sequence ID" value="EDV90959.1"/>
    <property type="molecule type" value="Genomic_DNA"/>
</dbReference>
<evidence type="ECO:0000313" key="12">
    <source>
        <dbReference type="EMBL" id="EDV90959.1"/>
    </source>
</evidence>
<dbReference type="GO" id="GO:0070847">
    <property type="term" value="C:core mediator complex"/>
    <property type="evidence" value="ECO:0007669"/>
    <property type="project" value="TreeGrafter"/>
</dbReference>
<dbReference type="GO" id="GO:0003712">
    <property type="term" value="F:transcription coregulator activity"/>
    <property type="evidence" value="ECO:0007669"/>
    <property type="project" value="TreeGrafter"/>
</dbReference>
<feature type="compositionally biased region" description="Low complexity" evidence="10">
    <location>
        <begin position="967"/>
        <end position="986"/>
    </location>
</feature>
<evidence type="ECO:0000313" key="13">
    <source>
        <dbReference type="Proteomes" id="UP000001070"/>
    </source>
</evidence>
<keyword evidence="6" id="KW-0804">Transcription</keyword>
<dbReference type="InterPro" id="IPR035441">
    <property type="entry name" value="TFIIS/LEDGF_dom_sf"/>
</dbReference>
<evidence type="ECO:0000259" key="11">
    <source>
        <dbReference type="PROSITE" id="PS51319"/>
    </source>
</evidence>
<evidence type="ECO:0000256" key="2">
    <source>
        <dbReference type="ARBA" id="ARBA00009681"/>
    </source>
</evidence>
<feature type="compositionally biased region" description="Polar residues" evidence="10">
    <location>
        <begin position="663"/>
        <end position="676"/>
    </location>
</feature>
<dbReference type="HOGENOM" id="CLU_249548_0_0_1"/>
<dbReference type="OMA" id="NALHNFY"/>
<dbReference type="PANTHER" id="PTHR15201:SF1">
    <property type="entry name" value="MEDIATOR OF RNA POLYMERASE II TRANSCRIPTION SUBUNIT 26"/>
    <property type="match status" value="1"/>
</dbReference>
<comment type="subcellular location">
    <subcellularLocation>
        <location evidence="1 9">Nucleus</location>
    </subcellularLocation>
</comment>
<dbReference type="KEGG" id="dgr:6570313"/>
<feature type="compositionally biased region" description="Basic residues" evidence="10">
    <location>
        <begin position="215"/>
        <end position="224"/>
    </location>
</feature>
<dbReference type="InterPro" id="IPR042376">
    <property type="entry name" value="MED26"/>
</dbReference>
<feature type="compositionally biased region" description="Low complexity" evidence="10">
    <location>
        <begin position="1056"/>
        <end position="1067"/>
    </location>
</feature>
<organism evidence="13">
    <name type="scientific">Drosophila grimshawi</name>
    <name type="common">Hawaiian fruit fly</name>
    <name type="synonym">Idiomyia grimshawi</name>
    <dbReference type="NCBI Taxonomy" id="7222"/>
    <lineage>
        <taxon>Eukaryota</taxon>
        <taxon>Metazoa</taxon>
        <taxon>Ecdysozoa</taxon>
        <taxon>Arthropoda</taxon>
        <taxon>Hexapoda</taxon>
        <taxon>Insecta</taxon>
        <taxon>Pterygota</taxon>
        <taxon>Neoptera</taxon>
        <taxon>Endopterygota</taxon>
        <taxon>Diptera</taxon>
        <taxon>Brachycera</taxon>
        <taxon>Muscomorpha</taxon>
        <taxon>Ephydroidea</taxon>
        <taxon>Drosophilidae</taxon>
        <taxon>Drosophila</taxon>
        <taxon>Hawaiian Drosophila</taxon>
    </lineage>
</organism>
<evidence type="ECO:0000256" key="1">
    <source>
        <dbReference type="ARBA" id="ARBA00004123"/>
    </source>
</evidence>
<feature type="compositionally biased region" description="Low complexity" evidence="10">
    <location>
        <begin position="193"/>
        <end position="214"/>
    </location>
</feature>
<dbReference type="InterPro" id="IPR003617">
    <property type="entry name" value="TFIIS/CRSP70_N_sub"/>
</dbReference>
<feature type="compositionally biased region" description="Basic and acidic residues" evidence="10">
    <location>
        <begin position="1001"/>
        <end position="1014"/>
    </location>
</feature>
<evidence type="ECO:0000256" key="3">
    <source>
        <dbReference type="ARBA" id="ARBA00019686"/>
    </source>
</evidence>
<dbReference type="SUPFAM" id="SSF47676">
    <property type="entry name" value="Conserved domain common to transcription factors TFIIS, elongin A, CRSP70"/>
    <property type="match status" value="1"/>
</dbReference>
<sequence>MNQNQIQQLTSHLSQALDPNYDVINMEAVLAVICTLEGTTITKEQLEATRLAKYINQLRRRTKNDQLARRAKSLLKKWREMVGINQTSSDSQPAITTTATINKPINESIIIVDNVVHPQLSVSASASTSSSSFMPEASNFSLNHLDNSVDFSSFKPKSDIDKSNEPPIVIDIVSDSDENENEARIQSNINRSSFASASSQQQPQQQQAFPAFYPRPKKLKKEKKSRKEREKLATTTATNLLTYLKDDLPLQMPRSIIRNNLAQQQPQQLGRKIYPTDSEILSLSNSSMSSILSGDNTLNNNRSRSNAADLTFAGRFKSLTQFEDNNNPPPVSVNGQKKPEPEQQQQQLYEDYMLHNDSSNSVSRLSPFEEQSIPISHNEGSNKQMPAVNKPQDYQRSENILSQVPKKRGRKKGSKGVDSLIAKESSSLSQQIFFNSGVKKVKTTKELFNDIQSRKLSISYRGDSALPASASVSAAASKLNNRDARPTSSCSETSLHSPHNLETFSTNASQLGNDKFSTILEASVHTDSETLTSAEPSRRHSLEDSNSNNSQQTISATSRLINTECDHDAESRTHSPLSRMNLNHSAGGNYDVSNQLMQLIRSLNAPLSVSETERLYRSQIVPCTCLIFEDAPKLNPTNDENSNNNNNNELNSETVEDHRERGQQQQTESINRNIDNQQKKLTAAADADVTKIMPTSIAPSKPIKSIFDLDFDDDDDPMQSIMQKIPDRNAPNTNEPNELKSTTTNEVNNLHSVVDLQMESDPGNNQTELVPLSIYTVHEDPDCLARQRFEIQTNKVTTFHINALHNYYVPNINGNWNNTGNYGNWNSRINDQTYSVRDGSDVVPKYGSLTYEMIRKDLSELKFKQNLNVKRDGKKMKNYLPTFLGVAKCLPTCRRRAAREWNEMSLKRAASRQQIKSGPSPLRVHIDNANDNNVIADQADGYNLLKVAQEADTKLSYVASELSITNRTSNRCNSSSNNSDCSNFSSQQTQNSINAKVRIRRTSEQVAERHVIERNRKKRRKANRYEQEQQQQLSINEKPRIKRIKIAINGQLPHISNYSSSSCNNSSDEQDEQREEEQDQNEQQEEQNEQQQEEQGEQKRQYRNMQDQNEQQEPEEDNGHETRNKLSNDCQRMLQTVASEDEEDDDDERASLRSRSTTLDEDAVVLEHEYDNDNNDNEYAIIRRGGNNGNNHLVLTIKKTPSKINSPVNSISANISPNIVVAVVKTQNDADNSEGVQKEQQQMTQQATMAATPSCLHNVERCYRYRRRHHRHRYRRPPIDITLKHLFNNNNNNNNSVKQLHRKLFFTNELKFENASGQKERLLNYSSSSSDDSSELETELEAAAAHNYKLKNETDQSVRIAANIHTDYENDEQLCLNTDDDEEEEVDDESEDEAVAAGEEEDEGKAGADAADEGRAASEIIKVSAEIDAANDVTTLAELRLDNNNDMLPTFNSIYAKQIQQQRNNETCEEHNNNFKCGVMQQTTLATTAASNMLEASCEKRLQPALENITGMRAVLLDVDVNVQEDAEAEQLKTDKKRLQQQQFKEWHQVLQLQSYNEEPLIVLPYVVLE</sequence>
<dbReference type="GO" id="GO:0006357">
    <property type="term" value="P:regulation of transcription by RNA polymerase II"/>
    <property type="evidence" value="ECO:0007669"/>
    <property type="project" value="InterPro"/>
</dbReference>
<feature type="compositionally biased region" description="Polar residues" evidence="10">
    <location>
        <begin position="544"/>
        <end position="554"/>
    </location>
</feature>
<dbReference type="PhylomeDB" id="B4JZU3"/>
<feature type="compositionally biased region" description="Acidic residues" evidence="10">
    <location>
        <begin position="1068"/>
        <end position="1095"/>
    </location>
</feature>
<evidence type="ECO:0000256" key="4">
    <source>
        <dbReference type="ARBA" id="ARBA00023015"/>
    </source>
</evidence>
<dbReference type="PANTHER" id="PTHR15201">
    <property type="entry name" value="CRSP70"/>
    <property type="match status" value="1"/>
</dbReference>
<dbReference type="InParanoid" id="B4JZU3"/>
<accession>B4JZU3</accession>